<keyword evidence="1" id="KW-0159">Chromosome partition</keyword>
<accession>A0A6H1ZXI6</accession>
<dbReference type="InterPro" id="IPR036086">
    <property type="entry name" value="ParB/Sulfiredoxin_sf"/>
</dbReference>
<evidence type="ECO:0000256" key="1">
    <source>
        <dbReference type="ARBA" id="ARBA00022829"/>
    </source>
</evidence>
<proteinExistence type="predicted"/>
<dbReference type="EMBL" id="MT144356">
    <property type="protein sequence ID" value="QJA52643.1"/>
    <property type="molecule type" value="Genomic_DNA"/>
</dbReference>
<dbReference type="SMART" id="SM00470">
    <property type="entry name" value="ParB"/>
    <property type="match status" value="1"/>
</dbReference>
<evidence type="ECO:0000313" key="4">
    <source>
        <dbReference type="EMBL" id="QJA52643.1"/>
    </source>
</evidence>
<reference evidence="4" key="1">
    <citation type="submission" date="2020-03" db="EMBL/GenBank/DDBJ databases">
        <title>The deep terrestrial virosphere.</title>
        <authorList>
            <person name="Holmfeldt K."/>
            <person name="Nilsson E."/>
            <person name="Simone D."/>
            <person name="Lopez-Fernandez M."/>
            <person name="Wu X."/>
            <person name="de Brujin I."/>
            <person name="Lundin D."/>
            <person name="Andersson A."/>
            <person name="Bertilsson S."/>
            <person name="Dopson M."/>
        </authorList>
    </citation>
    <scope>NUCLEOTIDE SEQUENCE</scope>
    <source>
        <strain evidence="4">TM448A02855</strain>
    </source>
</reference>
<dbReference type="AlphaFoldDB" id="A0A6H1ZXI6"/>
<dbReference type="Gene3D" id="1.10.10.2830">
    <property type="match status" value="1"/>
</dbReference>
<dbReference type="PANTHER" id="PTHR33375">
    <property type="entry name" value="CHROMOSOME-PARTITIONING PROTEIN PARB-RELATED"/>
    <property type="match status" value="1"/>
</dbReference>
<dbReference type="PANTHER" id="PTHR33375:SF1">
    <property type="entry name" value="CHROMOSOME-PARTITIONING PROTEIN PARB-RELATED"/>
    <property type="match status" value="1"/>
</dbReference>
<feature type="region of interest" description="Disordered" evidence="2">
    <location>
        <begin position="1"/>
        <end position="24"/>
    </location>
</feature>
<dbReference type="Gene3D" id="3.90.1530.30">
    <property type="match status" value="1"/>
</dbReference>
<name>A0A6H1ZXI6_9ZZZZ</name>
<dbReference type="GO" id="GO:0003677">
    <property type="term" value="F:DNA binding"/>
    <property type="evidence" value="ECO:0007669"/>
    <property type="project" value="InterPro"/>
</dbReference>
<dbReference type="Pfam" id="PF17762">
    <property type="entry name" value="HTH_ParB"/>
    <property type="match status" value="1"/>
</dbReference>
<dbReference type="Pfam" id="PF02195">
    <property type="entry name" value="ParB_N"/>
    <property type="match status" value="1"/>
</dbReference>
<gene>
    <name evidence="4" type="ORF">TM448A02855_0008</name>
</gene>
<protein>
    <recommendedName>
        <fullName evidence="3">ParB-like N-terminal domain-containing protein</fullName>
    </recommendedName>
</protein>
<dbReference type="GO" id="GO:0007059">
    <property type="term" value="P:chromosome segregation"/>
    <property type="evidence" value="ECO:0007669"/>
    <property type="project" value="UniProtKB-KW"/>
</dbReference>
<dbReference type="SUPFAM" id="SSF110849">
    <property type="entry name" value="ParB/Sulfiredoxin"/>
    <property type="match status" value="1"/>
</dbReference>
<organism evidence="4">
    <name type="scientific">viral metagenome</name>
    <dbReference type="NCBI Taxonomy" id="1070528"/>
    <lineage>
        <taxon>unclassified sequences</taxon>
        <taxon>metagenomes</taxon>
        <taxon>organismal metagenomes</taxon>
    </lineage>
</organism>
<dbReference type="InterPro" id="IPR050336">
    <property type="entry name" value="Chromosome_partition/occlusion"/>
</dbReference>
<feature type="domain" description="ParB-like N-terminal" evidence="3">
    <location>
        <begin position="4"/>
        <end position="93"/>
    </location>
</feature>
<dbReference type="GO" id="GO:0005694">
    <property type="term" value="C:chromosome"/>
    <property type="evidence" value="ECO:0007669"/>
    <property type="project" value="TreeGrafter"/>
</dbReference>
<evidence type="ECO:0000259" key="3">
    <source>
        <dbReference type="SMART" id="SM00470"/>
    </source>
</evidence>
<dbReference type="NCBIfam" id="TIGR00180">
    <property type="entry name" value="parB_part"/>
    <property type="match status" value="1"/>
</dbReference>
<evidence type="ECO:0000256" key="2">
    <source>
        <dbReference type="SAM" id="MobiDB-lite"/>
    </source>
</evidence>
<dbReference type="InterPro" id="IPR003115">
    <property type="entry name" value="ParB_N"/>
</dbReference>
<dbReference type="InterPro" id="IPR004437">
    <property type="entry name" value="ParB/RepB/Spo0J"/>
</dbReference>
<sequence>MRIKTIGLEGIKPPRLQPRLDDNDPGLQELAASIKRHGLISPLTVTPDGEQYRLLAGNRRLKALQMIGAKSAPCTVVKVDESFGDEITMAENLLRKDLSPVEEAYAFALYLDVAACTHEVLAERLGKERTYVTRRLMLLDLDDQTLGAVEEGIISMSEALLLRRIDDLAVRERFIEHANQYGCTNTVMEYWVTNYFRQAEAIARSEGREISADEVHVPREVMMKCDRCGTPTPYGELAIVYVCKSCQRRVVLERLAEGG</sequence>
<dbReference type="InterPro" id="IPR041468">
    <property type="entry name" value="HTH_ParB/Spo0J"/>
</dbReference>